<proteinExistence type="predicted"/>
<dbReference type="GO" id="GO:0005524">
    <property type="term" value="F:ATP binding"/>
    <property type="evidence" value="ECO:0007669"/>
    <property type="project" value="UniProtKB-KW"/>
</dbReference>
<accession>A0A1H5JK79</accession>
<dbReference type="InterPro" id="IPR017871">
    <property type="entry name" value="ABC_transporter-like_CS"/>
</dbReference>
<dbReference type="PANTHER" id="PTHR42939">
    <property type="entry name" value="ABC TRANSPORTER ATP-BINDING PROTEIN ALBC-RELATED"/>
    <property type="match status" value="1"/>
</dbReference>
<dbReference type="AlphaFoldDB" id="A0A1H5JK79"/>
<dbReference type="Gene3D" id="3.40.50.300">
    <property type="entry name" value="P-loop containing nucleotide triphosphate hydrolases"/>
    <property type="match status" value="1"/>
</dbReference>
<evidence type="ECO:0000256" key="2">
    <source>
        <dbReference type="ARBA" id="ARBA00022741"/>
    </source>
</evidence>
<evidence type="ECO:0000313" key="6">
    <source>
        <dbReference type="EMBL" id="SEE52965.1"/>
    </source>
</evidence>
<organism evidence="6 7">
    <name type="scientific">Arthrobacter alpinus</name>
    <dbReference type="NCBI Taxonomy" id="656366"/>
    <lineage>
        <taxon>Bacteria</taxon>
        <taxon>Bacillati</taxon>
        <taxon>Actinomycetota</taxon>
        <taxon>Actinomycetes</taxon>
        <taxon>Micrococcales</taxon>
        <taxon>Micrococcaceae</taxon>
        <taxon>Arthrobacter</taxon>
    </lineage>
</organism>
<dbReference type="GO" id="GO:0016887">
    <property type="term" value="F:ATP hydrolysis activity"/>
    <property type="evidence" value="ECO:0007669"/>
    <property type="project" value="InterPro"/>
</dbReference>
<keyword evidence="1" id="KW-0813">Transport</keyword>
<dbReference type="InterPro" id="IPR003439">
    <property type="entry name" value="ABC_transporter-like_ATP-bd"/>
</dbReference>
<dbReference type="GO" id="GO:0016020">
    <property type="term" value="C:membrane"/>
    <property type="evidence" value="ECO:0007669"/>
    <property type="project" value="InterPro"/>
</dbReference>
<keyword evidence="3" id="KW-0067">ATP-binding</keyword>
<evidence type="ECO:0000256" key="1">
    <source>
        <dbReference type="ARBA" id="ARBA00022448"/>
    </source>
</evidence>
<evidence type="ECO:0000256" key="3">
    <source>
        <dbReference type="ARBA" id="ARBA00022840"/>
    </source>
</evidence>
<evidence type="ECO:0000256" key="4">
    <source>
        <dbReference type="SAM" id="MobiDB-lite"/>
    </source>
</evidence>
<dbReference type="InterPro" id="IPR051782">
    <property type="entry name" value="ABC_Transporter_VariousFunc"/>
</dbReference>
<dbReference type="Proteomes" id="UP000182725">
    <property type="component" value="Unassembled WGS sequence"/>
</dbReference>
<dbReference type="SUPFAM" id="SSF52540">
    <property type="entry name" value="P-loop containing nucleoside triphosphate hydrolases"/>
    <property type="match status" value="1"/>
</dbReference>
<protein>
    <submittedName>
        <fullName evidence="6">ABC transporter</fullName>
    </submittedName>
</protein>
<keyword evidence="2" id="KW-0547">Nucleotide-binding</keyword>
<dbReference type="EMBL" id="FNTV01000001">
    <property type="protein sequence ID" value="SEE52965.1"/>
    <property type="molecule type" value="Genomic_DNA"/>
</dbReference>
<dbReference type="CDD" id="cd03225">
    <property type="entry name" value="ABC_cobalt_CbiO_domain1"/>
    <property type="match status" value="1"/>
</dbReference>
<dbReference type="PANTHER" id="PTHR42939:SF1">
    <property type="entry name" value="ABC TRANSPORTER ATP-BINDING PROTEIN ALBC-RELATED"/>
    <property type="match status" value="1"/>
</dbReference>
<evidence type="ECO:0000313" key="7">
    <source>
        <dbReference type="Proteomes" id="UP000182725"/>
    </source>
</evidence>
<name>A0A1H5JK79_9MICC</name>
<dbReference type="SMART" id="SM00382">
    <property type="entry name" value="AAA"/>
    <property type="match status" value="1"/>
</dbReference>
<feature type="domain" description="ABC transporter" evidence="5">
    <location>
        <begin position="34"/>
        <end position="255"/>
    </location>
</feature>
<gene>
    <name evidence="6" type="ORF">SAMN04489740_1650</name>
</gene>
<dbReference type="GO" id="GO:0022857">
    <property type="term" value="F:transmembrane transporter activity"/>
    <property type="evidence" value="ECO:0007669"/>
    <property type="project" value="UniProtKB-ARBA"/>
</dbReference>
<dbReference type="InterPro" id="IPR027417">
    <property type="entry name" value="P-loop_NTPase"/>
</dbReference>
<evidence type="ECO:0000259" key="5">
    <source>
        <dbReference type="PROSITE" id="PS50893"/>
    </source>
</evidence>
<dbReference type="InterPro" id="IPR003593">
    <property type="entry name" value="AAA+_ATPase"/>
</dbReference>
<dbReference type="PROSITE" id="PS50893">
    <property type="entry name" value="ABC_TRANSPORTER_2"/>
    <property type="match status" value="1"/>
</dbReference>
<feature type="region of interest" description="Disordered" evidence="4">
    <location>
        <begin position="1"/>
        <end position="32"/>
    </location>
</feature>
<sequence length="259" mass="27535">MNAPRAYTSLVMSKATSTPGNPPRSSAGPRKDVVRAEKLQAGYSGEAVCGVVSFSLHAAQALALVGPNGAGKSTVVKTLVGQLEPVSGTTLINGSAVDDRTLDFRREVAVVFDDDAFFPSLTVEEHLAIVAAGHGVDDVEEVISSELEFFGLTEQAKSRPYNLSSGQRRRMLLASAFVRPRSLLVLDEPEQRLDTSMRHRLATRLSAEVDAGLALLVVTHDPDFLSTVATKAIFVSDTIHAMTPTQAAVAIASENPHAD</sequence>
<dbReference type="InterPro" id="IPR015856">
    <property type="entry name" value="ABC_transpr_CbiO/EcfA_su"/>
</dbReference>
<feature type="compositionally biased region" description="Polar residues" evidence="4">
    <location>
        <begin position="10"/>
        <end position="19"/>
    </location>
</feature>
<reference evidence="6 7" key="1">
    <citation type="submission" date="2016-10" db="EMBL/GenBank/DDBJ databases">
        <authorList>
            <person name="de Groot N.N."/>
        </authorList>
    </citation>
    <scope>NUCLEOTIDE SEQUENCE [LARGE SCALE GENOMIC DNA]</scope>
    <source>
        <strain evidence="6 7">DSM 22274</strain>
    </source>
</reference>
<dbReference type="Pfam" id="PF00005">
    <property type="entry name" value="ABC_tran"/>
    <property type="match status" value="1"/>
</dbReference>
<dbReference type="PROSITE" id="PS00211">
    <property type="entry name" value="ABC_TRANSPORTER_1"/>
    <property type="match status" value="1"/>
</dbReference>